<organism evidence="1 2">
    <name type="scientific">Paenibacillus typhae</name>
    <dbReference type="NCBI Taxonomy" id="1174501"/>
    <lineage>
        <taxon>Bacteria</taxon>
        <taxon>Bacillati</taxon>
        <taxon>Bacillota</taxon>
        <taxon>Bacilli</taxon>
        <taxon>Bacillales</taxon>
        <taxon>Paenibacillaceae</taxon>
        <taxon>Paenibacillus</taxon>
    </lineage>
</organism>
<sequence length="139" mass="16184">MSYINTFIRVAADCPVETGIVPVTSKPQLPAHIIQYELLAEEPYRYTHEELLYEVHVRHKQIPEDERISRQTEIWAELFSRKHPCLRASMLPKRYGWGVHYDAEGRIAIYAMESPEYDRYTSGEDSGLTLLNAMRSKRG</sequence>
<keyword evidence="2" id="KW-1185">Reference proteome</keyword>
<dbReference type="InterPro" id="IPR046155">
    <property type="entry name" value="DUF6157"/>
</dbReference>
<dbReference type="OrthoDB" id="2361182at2"/>
<dbReference type="Pfam" id="PF19654">
    <property type="entry name" value="DUF6157"/>
    <property type="match status" value="1"/>
</dbReference>
<accession>A0A1G8EVK8</accession>
<evidence type="ECO:0000313" key="2">
    <source>
        <dbReference type="Proteomes" id="UP000199050"/>
    </source>
</evidence>
<protein>
    <submittedName>
        <fullName evidence="1">Uncharacterized protein</fullName>
    </submittedName>
</protein>
<dbReference type="EMBL" id="FNDX01000001">
    <property type="protein sequence ID" value="SDH73894.1"/>
    <property type="molecule type" value="Genomic_DNA"/>
</dbReference>
<gene>
    <name evidence="1" type="ORF">SAMN05216192_10141</name>
</gene>
<dbReference type="STRING" id="1174501.SAMN05216192_10141"/>
<dbReference type="AlphaFoldDB" id="A0A1G8EVK8"/>
<reference evidence="2" key="1">
    <citation type="submission" date="2016-10" db="EMBL/GenBank/DDBJ databases">
        <authorList>
            <person name="Varghese N."/>
            <person name="Submissions S."/>
        </authorList>
    </citation>
    <scope>NUCLEOTIDE SEQUENCE [LARGE SCALE GENOMIC DNA]</scope>
    <source>
        <strain evidence="2">CGMCC 1.11012</strain>
    </source>
</reference>
<proteinExistence type="predicted"/>
<dbReference type="RefSeq" id="WP_090711055.1">
    <property type="nucleotide sequence ID" value="NZ_CBCSKY010000010.1"/>
</dbReference>
<dbReference type="Proteomes" id="UP000199050">
    <property type="component" value="Unassembled WGS sequence"/>
</dbReference>
<evidence type="ECO:0000313" key="1">
    <source>
        <dbReference type="EMBL" id="SDH73894.1"/>
    </source>
</evidence>
<name>A0A1G8EVK8_9BACL</name>